<evidence type="ECO:0000256" key="3">
    <source>
        <dbReference type="SAM" id="MobiDB-lite"/>
    </source>
</evidence>
<feature type="domain" description="Low molecular weight antigen MTB12-like C-terminal" evidence="4">
    <location>
        <begin position="74"/>
        <end position="191"/>
    </location>
</feature>
<feature type="compositionally biased region" description="Polar residues" evidence="3">
    <location>
        <begin position="51"/>
        <end position="63"/>
    </location>
</feature>
<evidence type="ECO:0000313" key="6">
    <source>
        <dbReference type="Proteomes" id="UP001055337"/>
    </source>
</evidence>
<accession>A0ABY3TCA2</accession>
<evidence type="ECO:0000313" key="5">
    <source>
        <dbReference type="EMBL" id="ULN39055.1"/>
    </source>
</evidence>
<feature type="region of interest" description="Disordered" evidence="3">
    <location>
        <begin position="46"/>
        <end position="76"/>
    </location>
</feature>
<organism evidence="5 6">
    <name type="scientific">Mycolicibacterium crocinum</name>
    <dbReference type="NCBI Taxonomy" id="388459"/>
    <lineage>
        <taxon>Bacteria</taxon>
        <taxon>Bacillati</taxon>
        <taxon>Actinomycetota</taxon>
        <taxon>Actinomycetes</taxon>
        <taxon>Mycobacteriales</taxon>
        <taxon>Mycobacteriaceae</taxon>
        <taxon>Mycolicibacterium</taxon>
    </lineage>
</organism>
<proteinExistence type="inferred from homology"/>
<protein>
    <recommendedName>
        <fullName evidence="4">Low molecular weight antigen MTB12-like C-terminal domain-containing protein</fullName>
    </recommendedName>
</protein>
<reference evidence="5" key="1">
    <citation type="submission" date="2022-08" db="EMBL/GenBank/DDBJ databases">
        <title>Whole genome sequencing of non-tuberculosis mycobacteria type-strains.</title>
        <authorList>
            <person name="Igarashi Y."/>
            <person name="Osugi A."/>
            <person name="Mitarai S."/>
        </authorList>
    </citation>
    <scope>NUCLEOTIDE SEQUENCE</scope>
    <source>
        <strain evidence="5">JCM 16369</strain>
    </source>
</reference>
<comment type="similarity">
    <text evidence="2">Belongs to the MTB12 family.</text>
</comment>
<dbReference type="InterPro" id="IPR058644">
    <property type="entry name" value="Mtb12-like_C"/>
</dbReference>
<keyword evidence="1" id="KW-0732">Signal</keyword>
<evidence type="ECO:0000256" key="2">
    <source>
        <dbReference type="ARBA" id="ARBA00093774"/>
    </source>
</evidence>
<name>A0ABY3TCA2_9MYCO</name>
<dbReference type="EMBL" id="CP092362">
    <property type="protein sequence ID" value="ULN39055.1"/>
    <property type="molecule type" value="Genomic_DNA"/>
</dbReference>
<gene>
    <name evidence="5" type="ORF">MI149_14780</name>
</gene>
<evidence type="ECO:0000256" key="1">
    <source>
        <dbReference type="ARBA" id="ARBA00022729"/>
    </source>
</evidence>
<evidence type="ECO:0000259" key="4">
    <source>
        <dbReference type="Pfam" id="PF26580"/>
    </source>
</evidence>
<dbReference type="Proteomes" id="UP001055337">
    <property type="component" value="Chromosome"/>
</dbReference>
<sequence length="204" mass="21255">MAADQAVGAVADARSRLSQRGMRHPFFVGLSAATIVAALSLSGCSDHAEPKSSTQSPFEQSSTPLAPPASNAAPLPAPDTLTAVLYRLADPAVKGADKLQLVESTTPGDAATIDKFAAALRDGGFTLLTFTATEIRWSDRRPDDALASINVTTSNPANPGNFTFPMEFRQDKGNWQLSRETADMLLAFGNARGGAGPASPTPTP</sequence>
<keyword evidence="6" id="KW-1185">Reference proteome</keyword>
<dbReference type="Pfam" id="PF26580">
    <property type="entry name" value="Mtb12_C"/>
    <property type="match status" value="1"/>
</dbReference>